<comment type="caution">
    <text evidence="2">The sequence shown here is derived from an EMBL/GenBank/DDBJ whole genome shotgun (WGS) entry which is preliminary data.</text>
</comment>
<name>A0A7W7K9U0_9SPHN</name>
<sequence>MAIESIAAASAAASAAPPPRSVDLGSAVPQQPTPQMAGQFDNALAQSGAVAPAGEVPAAIKTMLSQLDKVNGEAKSVTDYAKTAEASGGELTPGEVVQLTMRCQEFMFHCQLTSNIANRSSDGIQQLFKQQG</sequence>
<evidence type="ECO:0000313" key="2">
    <source>
        <dbReference type="EMBL" id="MBB4858850.1"/>
    </source>
</evidence>
<dbReference type="RefSeq" id="WP_184244916.1">
    <property type="nucleotide sequence ID" value="NZ_JACHLR010000008.1"/>
</dbReference>
<evidence type="ECO:0000313" key="3">
    <source>
        <dbReference type="Proteomes" id="UP000555448"/>
    </source>
</evidence>
<feature type="region of interest" description="Disordered" evidence="1">
    <location>
        <begin position="9"/>
        <end position="36"/>
    </location>
</feature>
<dbReference type="Proteomes" id="UP000555448">
    <property type="component" value="Unassembled WGS sequence"/>
</dbReference>
<proteinExistence type="predicted"/>
<gene>
    <name evidence="2" type="ORF">HNO88_002176</name>
</gene>
<accession>A0A7W7K9U0</accession>
<dbReference type="AlphaFoldDB" id="A0A7W7K9U0"/>
<evidence type="ECO:0000256" key="1">
    <source>
        <dbReference type="SAM" id="MobiDB-lite"/>
    </source>
</evidence>
<protein>
    <submittedName>
        <fullName evidence="2">Uncharacterized protein</fullName>
    </submittedName>
</protein>
<reference evidence="2 3" key="1">
    <citation type="submission" date="2020-08" db="EMBL/GenBank/DDBJ databases">
        <title>Functional genomics of gut bacteria from endangered species of beetles.</title>
        <authorList>
            <person name="Carlos-Shanley C."/>
        </authorList>
    </citation>
    <scope>NUCLEOTIDE SEQUENCE [LARGE SCALE GENOMIC DNA]</scope>
    <source>
        <strain evidence="2 3">S00245</strain>
    </source>
</reference>
<dbReference type="EMBL" id="JACHLR010000008">
    <property type="protein sequence ID" value="MBB4858850.1"/>
    <property type="molecule type" value="Genomic_DNA"/>
</dbReference>
<keyword evidence="3" id="KW-1185">Reference proteome</keyword>
<organism evidence="2 3">
    <name type="scientific">Novosphingobium chloroacetimidivorans</name>
    <dbReference type="NCBI Taxonomy" id="1428314"/>
    <lineage>
        <taxon>Bacteria</taxon>
        <taxon>Pseudomonadati</taxon>
        <taxon>Pseudomonadota</taxon>
        <taxon>Alphaproteobacteria</taxon>
        <taxon>Sphingomonadales</taxon>
        <taxon>Sphingomonadaceae</taxon>
        <taxon>Novosphingobium</taxon>
    </lineage>
</organism>